<dbReference type="FunFam" id="3.30.160.60:FF:000031">
    <property type="entry name" value="GLI family zinc finger 3"/>
    <property type="match status" value="1"/>
</dbReference>
<evidence type="ECO:0000313" key="10">
    <source>
        <dbReference type="EMBL" id="AOW07574.1"/>
    </source>
</evidence>
<dbReference type="OMA" id="HVKGVHD"/>
<dbReference type="VEuPathDB" id="FungiDB:YALI0_F22649g"/>
<sequence length="337" mass="37779">MSEMSSSELSSDGYSSVPSIAHHMDSDDDVYNPKPQICHWVGCETQVANLDALVDHLNEVHFGARKSKYQCDWAGCSRQGMVQPSRFALVSHMRSHTGEKPFYCSVPECDRNFTRSDALAKHMRTVHETEQLRPSDPQFKTHHSGVIGNVDAVVEHLEPRSLHTLATTLENETRTMGRTNEVQKITDIVKDTIPVLRIMEYPEDGDLQTMPSETLKTLYQDLKRKEAWALQLQNDLQKELKIGNRKRRRLWLEKEGLLDKIMNFAPEGAVREAMISSSVKNEPLEASLELSSSKENKDPPAPVPVLEPNYSSSQSHVNGNGVSGETTKTEAADPAQS</sequence>
<keyword evidence="2" id="KW-0479">Metal-binding</keyword>
<dbReference type="PROSITE" id="PS00028">
    <property type="entry name" value="ZINC_FINGER_C2H2_1"/>
    <property type="match status" value="2"/>
</dbReference>
<evidence type="ECO:0000313" key="12">
    <source>
        <dbReference type="Proteomes" id="UP000182444"/>
    </source>
</evidence>
<feature type="domain" description="C2H2-type" evidence="9">
    <location>
        <begin position="69"/>
        <end position="101"/>
    </location>
</feature>
<dbReference type="GeneID" id="2908805"/>
<evidence type="ECO:0000256" key="5">
    <source>
        <dbReference type="ARBA" id="ARBA00022833"/>
    </source>
</evidence>
<comment type="subcellular location">
    <subcellularLocation>
        <location evidence="1">Nucleus</location>
    </subcellularLocation>
</comment>
<dbReference type="eggNOG" id="KOG1721">
    <property type="taxonomic scope" value="Eukaryota"/>
</dbReference>
<evidence type="ECO:0000256" key="2">
    <source>
        <dbReference type="ARBA" id="ARBA00022723"/>
    </source>
</evidence>
<dbReference type="EMBL" id="CP017558">
    <property type="protein sequence ID" value="AOW07574.1"/>
    <property type="molecule type" value="Genomic_DNA"/>
</dbReference>
<feature type="compositionally biased region" description="Polar residues" evidence="8">
    <location>
        <begin position="309"/>
        <end position="326"/>
    </location>
</feature>
<evidence type="ECO:0000256" key="8">
    <source>
        <dbReference type="SAM" id="MobiDB-lite"/>
    </source>
</evidence>
<dbReference type="Pfam" id="PF00096">
    <property type="entry name" value="zf-C2H2"/>
    <property type="match status" value="1"/>
</dbReference>
<name>A0A1D8NPK2_YARLL</name>
<evidence type="ECO:0000256" key="3">
    <source>
        <dbReference type="ARBA" id="ARBA00022737"/>
    </source>
</evidence>
<dbReference type="SUPFAM" id="SSF57667">
    <property type="entry name" value="beta-beta-alpha zinc fingers"/>
    <property type="match status" value="2"/>
</dbReference>
<reference evidence="11 13" key="2">
    <citation type="submission" date="2018-07" db="EMBL/GenBank/DDBJ databases">
        <title>Draft Genome Assemblies for Five Robust Yarrowia lipolytica Strains Exhibiting High Lipid Production and Pentose Sugar Utilization and Sugar Alcohol Secretion from Undetoxified Lignocellulosic Biomass Hydrolysates.</title>
        <authorList>
            <consortium name="DOE Joint Genome Institute"/>
            <person name="Walker C."/>
            <person name="Ryu S."/>
            <person name="Na H."/>
            <person name="Zane M."/>
            <person name="LaButti K."/>
            <person name="Lipzen A."/>
            <person name="Haridas S."/>
            <person name="Barry K."/>
            <person name="Grigoriev I.V."/>
            <person name="Quarterman J."/>
            <person name="Slininger P."/>
            <person name="Dien B."/>
            <person name="Trinh C.T."/>
        </authorList>
    </citation>
    <scope>NUCLEOTIDE SEQUENCE [LARGE SCALE GENOMIC DNA]</scope>
    <source>
        <strain evidence="11 13">YB392</strain>
    </source>
</reference>
<dbReference type="InterPro" id="IPR043359">
    <property type="entry name" value="GLI-like"/>
</dbReference>
<dbReference type="AlphaFoldDB" id="A0A1D8NPK2"/>
<dbReference type="GO" id="GO:0008270">
    <property type="term" value="F:zinc ion binding"/>
    <property type="evidence" value="ECO:0007669"/>
    <property type="project" value="UniProtKB-KW"/>
</dbReference>
<dbReference type="Gene3D" id="3.30.160.60">
    <property type="entry name" value="Classic Zinc Finger"/>
    <property type="match status" value="3"/>
</dbReference>
<dbReference type="GO" id="GO:0005634">
    <property type="term" value="C:nucleus"/>
    <property type="evidence" value="ECO:0007669"/>
    <property type="project" value="UniProtKB-SubCell"/>
</dbReference>
<dbReference type="OrthoDB" id="3214149at2759"/>
<protein>
    <recommendedName>
        <fullName evidence="9">C2H2-type domain-containing protein</fullName>
    </recommendedName>
</protein>
<dbReference type="VEuPathDB" id="FungiDB:YALI1_F29867g"/>
<dbReference type="Proteomes" id="UP000256601">
    <property type="component" value="Unassembled WGS sequence"/>
</dbReference>
<organism evidence="10 12">
    <name type="scientific">Yarrowia lipolytica</name>
    <name type="common">Candida lipolytica</name>
    <dbReference type="NCBI Taxonomy" id="4952"/>
    <lineage>
        <taxon>Eukaryota</taxon>
        <taxon>Fungi</taxon>
        <taxon>Dikarya</taxon>
        <taxon>Ascomycota</taxon>
        <taxon>Saccharomycotina</taxon>
        <taxon>Dipodascomycetes</taxon>
        <taxon>Dipodascales</taxon>
        <taxon>Dipodascales incertae sedis</taxon>
        <taxon>Yarrowia</taxon>
    </lineage>
</organism>
<dbReference type="Pfam" id="PF23561">
    <property type="entry name" value="zf-C2H2_15"/>
    <property type="match status" value="1"/>
</dbReference>
<dbReference type="EMBL" id="KZ857326">
    <property type="protein sequence ID" value="RDW28340.1"/>
    <property type="molecule type" value="Genomic_DNA"/>
</dbReference>
<dbReference type="SMART" id="SM00355">
    <property type="entry name" value="ZnF_C2H2"/>
    <property type="match status" value="3"/>
</dbReference>
<evidence type="ECO:0000256" key="1">
    <source>
        <dbReference type="ARBA" id="ARBA00004123"/>
    </source>
</evidence>
<evidence type="ECO:0000313" key="13">
    <source>
        <dbReference type="Proteomes" id="UP000256601"/>
    </source>
</evidence>
<dbReference type="KEGG" id="yli:2908805"/>
<accession>A0A1D8NPK2</accession>
<dbReference type="InterPro" id="IPR056436">
    <property type="entry name" value="Znf-C2H2_ZIC1-5/GLI1-3-like"/>
</dbReference>
<dbReference type="GO" id="GO:0000978">
    <property type="term" value="F:RNA polymerase II cis-regulatory region sequence-specific DNA binding"/>
    <property type="evidence" value="ECO:0007669"/>
    <property type="project" value="TreeGrafter"/>
</dbReference>
<dbReference type="PROSITE" id="PS50157">
    <property type="entry name" value="ZINC_FINGER_C2H2_2"/>
    <property type="match status" value="2"/>
</dbReference>
<dbReference type="RefSeq" id="XP_505759.1">
    <property type="nucleotide sequence ID" value="XM_505759.1"/>
</dbReference>
<feature type="region of interest" description="Disordered" evidence="8">
    <location>
        <begin position="283"/>
        <end position="337"/>
    </location>
</feature>
<dbReference type="InterPro" id="IPR013087">
    <property type="entry name" value="Znf_C2H2_type"/>
</dbReference>
<keyword evidence="3" id="KW-0677">Repeat</keyword>
<feature type="domain" description="C2H2-type" evidence="9">
    <location>
        <begin position="102"/>
        <end position="132"/>
    </location>
</feature>
<evidence type="ECO:0000256" key="6">
    <source>
        <dbReference type="ARBA" id="ARBA00023242"/>
    </source>
</evidence>
<keyword evidence="5" id="KW-0862">Zinc</keyword>
<keyword evidence="6" id="KW-0539">Nucleus</keyword>
<dbReference type="PANTHER" id="PTHR45718">
    <property type="entry name" value="TRANSCRIPTIONAL ACTIVATOR CUBITUS INTERRUPTUS"/>
    <property type="match status" value="1"/>
</dbReference>
<evidence type="ECO:0000259" key="9">
    <source>
        <dbReference type="PROSITE" id="PS50157"/>
    </source>
</evidence>
<evidence type="ECO:0000313" key="11">
    <source>
        <dbReference type="EMBL" id="RDW28340.1"/>
    </source>
</evidence>
<evidence type="ECO:0000256" key="7">
    <source>
        <dbReference type="PROSITE-ProRule" id="PRU00042"/>
    </source>
</evidence>
<dbReference type="GO" id="GO:0000981">
    <property type="term" value="F:DNA-binding transcription factor activity, RNA polymerase II-specific"/>
    <property type="evidence" value="ECO:0007669"/>
    <property type="project" value="TreeGrafter"/>
</dbReference>
<dbReference type="FunFam" id="3.30.160.60:FF:000201">
    <property type="entry name" value="C2H2 finger domain protein (Gli3)"/>
    <property type="match status" value="1"/>
</dbReference>
<dbReference type="InterPro" id="IPR036236">
    <property type="entry name" value="Znf_C2H2_sf"/>
</dbReference>
<proteinExistence type="predicted"/>
<gene>
    <name evidence="11" type="ORF">B0I71DRAFT_127685</name>
    <name evidence="10" type="ORF">YALI1_F29867g</name>
</gene>
<reference evidence="10 12" key="1">
    <citation type="journal article" date="2016" name="PLoS ONE">
        <title>Sequence Assembly of Yarrowia lipolytica Strain W29/CLIB89 Shows Transposable Element Diversity.</title>
        <authorList>
            <person name="Magnan C."/>
            <person name="Yu J."/>
            <person name="Chang I."/>
            <person name="Jahn E."/>
            <person name="Kanomata Y."/>
            <person name="Wu J."/>
            <person name="Zeller M."/>
            <person name="Oakes M."/>
            <person name="Baldi P."/>
            <person name="Sandmeyer S."/>
        </authorList>
    </citation>
    <scope>NUCLEOTIDE SEQUENCE [LARGE SCALE GENOMIC DNA]</scope>
    <source>
        <strain evidence="10">CLIB89</strain>
        <strain evidence="12">CLIB89(W29)</strain>
    </source>
</reference>
<dbReference type="PANTHER" id="PTHR45718:SF4">
    <property type="entry name" value="TRANSCRIPTIONAL ACTIVATOR CUBITUS INTERRUPTUS"/>
    <property type="match status" value="1"/>
</dbReference>
<evidence type="ECO:0000256" key="4">
    <source>
        <dbReference type="ARBA" id="ARBA00022771"/>
    </source>
</evidence>
<keyword evidence="4 7" id="KW-0863">Zinc-finger</keyword>
<dbReference type="Proteomes" id="UP000182444">
    <property type="component" value="Chromosome 1F"/>
</dbReference>